<evidence type="ECO:0000256" key="2">
    <source>
        <dbReference type="SAM" id="SignalP"/>
    </source>
</evidence>
<feature type="region of interest" description="Disordered" evidence="1">
    <location>
        <begin position="297"/>
        <end position="319"/>
    </location>
</feature>
<dbReference type="Proteomes" id="UP001184230">
    <property type="component" value="Unassembled WGS sequence"/>
</dbReference>
<dbReference type="RefSeq" id="WP_309904266.1">
    <property type="nucleotide sequence ID" value="NZ_JAVDRF010000008.1"/>
</dbReference>
<reference evidence="3 4" key="1">
    <citation type="submission" date="2023-07" db="EMBL/GenBank/DDBJ databases">
        <title>Sorghum-associated microbial communities from plants grown in Nebraska, USA.</title>
        <authorList>
            <person name="Schachtman D."/>
        </authorList>
    </citation>
    <scope>NUCLEOTIDE SEQUENCE [LARGE SCALE GENOMIC DNA]</scope>
    <source>
        <strain evidence="3 4">DS1781</strain>
    </source>
</reference>
<name>A0ABU1NHK8_9BURK</name>
<feature type="signal peptide" evidence="2">
    <location>
        <begin position="1"/>
        <end position="23"/>
    </location>
</feature>
<evidence type="ECO:0000256" key="1">
    <source>
        <dbReference type="SAM" id="MobiDB-lite"/>
    </source>
</evidence>
<protein>
    <submittedName>
        <fullName evidence="3">Uncharacterized protein</fullName>
    </submittedName>
</protein>
<dbReference type="EMBL" id="JAVDRF010000008">
    <property type="protein sequence ID" value="MDR6537938.1"/>
    <property type="molecule type" value="Genomic_DNA"/>
</dbReference>
<feature type="chain" id="PRO_5045920305" evidence="2">
    <location>
        <begin position="24"/>
        <end position="319"/>
    </location>
</feature>
<gene>
    <name evidence="3" type="ORF">J2739_003724</name>
</gene>
<accession>A0ABU1NHK8</accession>
<organism evidence="3 4">
    <name type="scientific">Variovorax soli</name>
    <dbReference type="NCBI Taxonomy" id="376815"/>
    <lineage>
        <taxon>Bacteria</taxon>
        <taxon>Pseudomonadati</taxon>
        <taxon>Pseudomonadota</taxon>
        <taxon>Betaproteobacteria</taxon>
        <taxon>Burkholderiales</taxon>
        <taxon>Comamonadaceae</taxon>
        <taxon>Variovorax</taxon>
    </lineage>
</organism>
<sequence length="319" mass="35085">MQPFRLRAAALLWALLSSATAWAAPAQATIDNETHATACAEEDNVSLNLSGKAIRRFRVEALPPAYLDTIEQDRTAPDFSGCNFDGGTHPTDPRYGFKERRAVLHDGPRWQIVGITLPSFWRPERVPIRVDGRPDRGFHMIQVFAKTAAKPLEALVMYPADGYWRIKPLPAPRFGDGVYGSSFVMGPVEQAGRPMARIASIAIETKPLVFKLRFANGGEAKVEVREISEARTTLDVAMKPGRGHGPRFAVLRSMYVAPDNADMSEVAWRATPDAAEARKPLPEIRTLDAADVRFGRSIPSRHNTSAPDIRFGGFAAGPR</sequence>
<proteinExistence type="predicted"/>
<keyword evidence="4" id="KW-1185">Reference proteome</keyword>
<comment type="caution">
    <text evidence="3">The sequence shown here is derived from an EMBL/GenBank/DDBJ whole genome shotgun (WGS) entry which is preliminary data.</text>
</comment>
<keyword evidence="2" id="KW-0732">Signal</keyword>
<evidence type="ECO:0000313" key="3">
    <source>
        <dbReference type="EMBL" id="MDR6537938.1"/>
    </source>
</evidence>
<evidence type="ECO:0000313" key="4">
    <source>
        <dbReference type="Proteomes" id="UP001184230"/>
    </source>
</evidence>